<evidence type="ECO:0000313" key="6">
    <source>
        <dbReference type="Proteomes" id="UP001501586"/>
    </source>
</evidence>
<feature type="domain" description="Thiamine pyrophosphate enzyme N-terminal TPP-binding" evidence="4">
    <location>
        <begin position="1"/>
        <end position="105"/>
    </location>
</feature>
<organism evidence="5 6">
    <name type="scientific">Brevibacterium daeguense</name>
    <dbReference type="NCBI Taxonomy" id="909936"/>
    <lineage>
        <taxon>Bacteria</taxon>
        <taxon>Bacillati</taxon>
        <taxon>Actinomycetota</taxon>
        <taxon>Actinomycetes</taxon>
        <taxon>Micrococcales</taxon>
        <taxon>Brevibacteriaceae</taxon>
        <taxon>Brevibacterium</taxon>
    </lineage>
</organism>
<dbReference type="CDD" id="cd07035">
    <property type="entry name" value="TPP_PYR_POX_like"/>
    <property type="match status" value="1"/>
</dbReference>
<feature type="domain" description="Thiamine pyrophosphate enzyme TPP-binding" evidence="3">
    <location>
        <begin position="378"/>
        <end position="516"/>
    </location>
</feature>
<evidence type="ECO:0000256" key="1">
    <source>
        <dbReference type="ARBA" id="ARBA00007812"/>
    </source>
</evidence>
<keyword evidence="2" id="KW-0786">Thiamine pyrophosphate</keyword>
<dbReference type="Pfam" id="PF02775">
    <property type="entry name" value="TPP_enzyme_C"/>
    <property type="match status" value="1"/>
</dbReference>
<protein>
    <submittedName>
        <fullName evidence="5">Acetolactate synthase large subunit</fullName>
    </submittedName>
</protein>
<evidence type="ECO:0000313" key="5">
    <source>
        <dbReference type="EMBL" id="GAA4284219.1"/>
    </source>
</evidence>
<dbReference type="RefSeq" id="WP_236866408.1">
    <property type="nucleotide sequence ID" value="NZ_BAABAZ010000006.1"/>
</dbReference>
<dbReference type="PANTHER" id="PTHR18968">
    <property type="entry name" value="THIAMINE PYROPHOSPHATE ENZYMES"/>
    <property type="match status" value="1"/>
</dbReference>
<gene>
    <name evidence="5" type="ORF">GCM10022261_17500</name>
</gene>
<dbReference type="PANTHER" id="PTHR18968:SF86">
    <property type="entry name" value="ACETOLACTATE SYNTHASE LARGE SUBUNIT ILVX-RELATED"/>
    <property type="match status" value="1"/>
</dbReference>
<comment type="similarity">
    <text evidence="1">Belongs to the TPP enzyme family.</text>
</comment>
<dbReference type="Gene3D" id="3.40.50.970">
    <property type="match status" value="2"/>
</dbReference>
<keyword evidence="6" id="KW-1185">Reference proteome</keyword>
<sequence>MNGAESLLETLEHNGIDVCFANPGTSEMHFVAALDRSPGVRGVLGLFEGVVTGAADGYARMTDRPAATLLHLGPGMANGLSSMHNALRARSSMVNIIGDHAGYHRALNAPLTSDIEGAARPFSHWVRTSPSANTIAQDAADAIGVSRPGRIASLILPADTAWSTAAAYTTPPTAQPLPEIAIDECVIEAAARNLRINGKRTAILLGGRALRAEQLALAGKIAQATGATLLSDTFAPRTERGAGRHATMRVPYPVDAAQQLLSRFDALVIVDSKAPVAFFAYPDKSSVLTAAGTTFYEVSKPEADSVAALEALCSAVLGEGAAAAPSTPSRLAPPALPTGTITADKLAAWLGSAIPENGIVLDESVTTGRSFFEATMNAQPHDYFTPTGGAIGWALPLAAGAAIACPDRKVIALESDGSGMYMPQALWTMAREGLDVVSLIFANRKYQILRNEMHNVGVHDFGAKAESLLDIGSPVIDWVAVSQGMGVPAQRVETIEELSKAFEAALSDSGPRLIEVVL</sequence>
<dbReference type="SUPFAM" id="SSF52518">
    <property type="entry name" value="Thiamin diphosphate-binding fold (THDP-binding)"/>
    <property type="match status" value="2"/>
</dbReference>
<comment type="caution">
    <text evidence="5">The sequence shown here is derived from an EMBL/GenBank/DDBJ whole genome shotgun (WGS) entry which is preliminary data.</text>
</comment>
<evidence type="ECO:0000256" key="2">
    <source>
        <dbReference type="ARBA" id="ARBA00023052"/>
    </source>
</evidence>
<dbReference type="Pfam" id="PF02776">
    <property type="entry name" value="TPP_enzyme_N"/>
    <property type="match status" value="1"/>
</dbReference>
<dbReference type="InterPro" id="IPR029061">
    <property type="entry name" value="THDP-binding"/>
</dbReference>
<dbReference type="EMBL" id="BAABAZ010000006">
    <property type="protein sequence ID" value="GAA4284219.1"/>
    <property type="molecule type" value="Genomic_DNA"/>
</dbReference>
<dbReference type="InterPro" id="IPR012001">
    <property type="entry name" value="Thiamin_PyroP_enz_TPP-bd_dom"/>
</dbReference>
<proteinExistence type="inferred from homology"/>
<reference evidence="6" key="1">
    <citation type="journal article" date="2019" name="Int. J. Syst. Evol. Microbiol.">
        <title>The Global Catalogue of Microorganisms (GCM) 10K type strain sequencing project: providing services to taxonomists for standard genome sequencing and annotation.</title>
        <authorList>
            <consortium name="The Broad Institute Genomics Platform"/>
            <consortium name="The Broad Institute Genome Sequencing Center for Infectious Disease"/>
            <person name="Wu L."/>
            <person name="Ma J."/>
        </authorList>
    </citation>
    <scope>NUCLEOTIDE SEQUENCE [LARGE SCALE GENOMIC DNA]</scope>
    <source>
        <strain evidence="6">JCM 17458</strain>
    </source>
</reference>
<evidence type="ECO:0000259" key="3">
    <source>
        <dbReference type="Pfam" id="PF02775"/>
    </source>
</evidence>
<dbReference type="Proteomes" id="UP001501586">
    <property type="component" value="Unassembled WGS sequence"/>
</dbReference>
<dbReference type="CDD" id="cd02002">
    <property type="entry name" value="TPP_BFDC"/>
    <property type="match status" value="1"/>
</dbReference>
<dbReference type="NCBIfam" id="NF005760">
    <property type="entry name" value="PRK07586.1"/>
    <property type="match status" value="1"/>
</dbReference>
<dbReference type="InterPro" id="IPR011766">
    <property type="entry name" value="TPP_enzyme_TPP-bd"/>
</dbReference>
<dbReference type="InterPro" id="IPR045229">
    <property type="entry name" value="TPP_enz"/>
</dbReference>
<name>A0ABP8EJV2_9MICO</name>
<accession>A0ABP8EJV2</accession>
<evidence type="ECO:0000259" key="4">
    <source>
        <dbReference type="Pfam" id="PF02776"/>
    </source>
</evidence>